<evidence type="ECO:0000313" key="1">
    <source>
        <dbReference type="EMBL" id="DAE17791.1"/>
    </source>
</evidence>
<organism evidence="1">
    <name type="scientific">Siphoviridae sp. ctoOf8</name>
    <dbReference type="NCBI Taxonomy" id="2825668"/>
    <lineage>
        <taxon>Viruses</taxon>
        <taxon>Duplodnaviria</taxon>
        <taxon>Heunggongvirae</taxon>
        <taxon>Uroviricota</taxon>
        <taxon>Caudoviricetes</taxon>
    </lineage>
</organism>
<name>A0A8S5QEW1_9CAUD</name>
<dbReference type="EMBL" id="BK015646">
    <property type="protein sequence ID" value="DAE17791.1"/>
    <property type="molecule type" value="Genomic_DNA"/>
</dbReference>
<reference evidence="1" key="1">
    <citation type="journal article" date="2021" name="Proc. Natl. Acad. Sci. U.S.A.">
        <title>A Catalog of Tens of Thousands of Viruses from Human Metagenomes Reveals Hidden Associations with Chronic Diseases.</title>
        <authorList>
            <person name="Tisza M.J."/>
            <person name="Buck C.B."/>
        </authorList>
    </citation>
    <scope>NUCLEOTIDE SEQUENCE</scope>
    <source>
        <strain evidence="1">CtoOf8</strain>
    </source>
</reference>
<proteinExistence type="predicted"/>
<protein>
    <submittedName>
        <fullName evidence="1">Uncharacterized protein</fullName>
    </submittedName>
</protein>
<sequence>MNYSELLQLAKGWGNFISGRIIIWRLLSFWVKNRHSFLNALH</sequence>
<accession>A0A8S5QEW1</accession>